<protein>
    <submittedName>
        <fullName evidence="2">Uncharacterized protein</fullName>
    </submittedName>
</protein>
<proteinExistence type="predicted"/>
<comment type="caution">
    <text evidence="2">The sequence shown here is derived from an EMBL/GenBank/DDBJ whole genome shotgun (WGS) entry which is preliminary data.</text>
</comment>
<dbReference type="AlphaFoldDB" id="A0A4Y2MBR8"/>
<gene>
    <name evidence="2" type="ORF">AVEN_171122_1</name>
</gene>
<feature type="region of interest" description="Disordered" evidence="1">
    <location>
        <begin position="1"/>
        <end position="29"/>
    </location>
</feature>
<accession>A0A4Y2MBR8</accession>
<keyword evidence="3" id="KW-1185">Reference proteome</keyword>
<evidence type="ECO:0000313" key="2">
    <source>
        <dbReference type="EMBL" id="GBN23840.1"/>
    </source>
</evidence>
<reference evidence="2 3" key="1">
    <citation type="journal article" date="2019" name="Sci. Rep.">
        <title>Orb-weaving spider Araneus ventricosus genome elucidates the spidroin gene catalogue.</title>
        <authorList>
            <person name="Kono N."/>
            <person name="Nakamura H."/>
            <person name="Ohtoshi R."/>
            <person name="Moran D.A.P."/>
            <person name="Shinohara A."/>
            <person name="Yoshida Y."/>
            <person name="Fujiwara M."/>
            <person name="Mori M."/>
            <person name="Tomita M."/>
            <person name="Arakawa K."/>
        </authorList>
    </citation>
    <scope>NUCLEOTIDE SEQUENCE [LARGE SCALE GENOMIC DNA]</scope>
</reference>
<dbReference type="Proteomes" id="UP000499080">
    <property type="component" value="Unassembled WGS sequence"/>
</dbReference>
<evidence type="ECO:0000256" key="1">
    <source>
        <dbReference type="SAM" id="MobiDB-lite"/>
    </source>
</evidence>
<sequence>MEVSAQVSSSSSDRGSKLRGQSQNSPRFAPKRDNIIINLNTKPNSGFLFLQVTNPALSDVIKLAEYKCCFKQIFHPPKSVLTGNLTPRGTCKPAAPYREGTPVIWPSRYGKFGIPVIPNYADALYSFT</sequence>
<dbReference type="EMBL" id="BGPR01007044">
    <property type="protein sequence ID" value="GBN23840.1"/>
    <property type="molecule type" value="Genomic_DNA"/>
</dbReference>
<name>A0A4Y2MBR8_ARAVE</name>
<evidence type="ECO:0000313" key="3">
    <source>
        <dbReference type="Proteomes" id="UP000499080"/>
    </source>
</evidence>
<organism evidence="2 3">
    <name type="scientific">Araneus ventricosus</name>
    <name type="common">Orbweaver spider</name>
    <name type="synonym">Epeira ventricosa</name>
    <dbReference type="NCBI Taxonomy" id="182803"/>
    <lineage>
        <taxon>Eukaryota</taxon>
        <taxon>Metazoa</taxon>
        <taxon>Ecdysozoa</taxon>
        <taxon>Arthropoda</taxon>
        <taxon>Chelicerata</taxon>
        <taxon>Arachnida</taxon>
        <taxon>Araneae</taxon>
        <taxon>Araneomorphae</taxon>
        <taxon>Entelegynae</taxon>
        <taxon>Araneoidea</taxon>
        <taxon>Araneidae</taxon>
        <taxon>Araneus</taxon>
    </lineage>
</organism>